<dbReference type="InterPro" id="IPR043443">
    <property type="entry name" value="FYB1/2-like"/>
</dbReference>
<feature type="compositionally biased region" description="Acidic residues" evidence="4">
    <location>
        <begin position="423"/>
        <end position="433"/>
    </location>
</feature>
<feature type="region of interest" description="Disordered" evidence="4">
    <location>
        <begin position="407"/>
        <end position="464"/>
    </location>
</feature>
<dbReference type="PANTHER" id="PTHR16830:SF11">
    <property type="entry name" value="PML-RARA-REGULATED ADAPTER MOLECULE 1"/>
    <property type="match status" value="1"/>
</dbReference>
<dbReference type="Pfam" id="PF14603">
    <property type="entry name" value="hSH3"/>
    <property type="match status" value="2"/>
</dbReference>
<dbReference type="InterPro" id="IPR036028">
    <property type="entry name" value="SH3-like_dom_sf"/>
</dbReference>
<sequence>MGESVDVRALRARFHAQADMPACRDSTSPVSPLPGFGATANGLLQHKRIPIQPTPPVPGSSSTPDNQMLLPRPVKVERESKPTSPKLPPPTHSYGSTKEQPRPVPQPSEIDRQSKVKVTGELLQNMMLKHKGVPSTPTKSSSPYLPSQRSLKEVTPLRRPLPPEGPRPIKPRRPPHINLQAHQRIPRVPAFTERPELRKTEGGSSNSLPGLFSPSVPARPPKKPSSLPRQHTAVHVEEDYDDIDVKALPRPPGSWDKSDSLNDNSSSQIDEGSDESEIYDMIDENIEPEVKIKSSDKKKKKELRQRQEQEKREKKEQLERENKYRKRFKLGPGEIEVLHMARVRYDWQGGKNDLSVRQGDNVEIIRVKNNPGGRWLARTLTGTYGYIINTCVEVDYEEVKRKLKLCKVPEPSLPPPPPSPPQEDSDIYYDVESSDNINSSLTQEDDDYDDVQDFPPPPPEISIDPEMRKKLEKDEQEFRKKFKFEGPIKVLHIMMADATIKKPGGKDLAVDQGEILEVIQLTDAKKALCRNKLEKYGYVPRKVLLPAEGDDIYDDIDHNDSYDHKNIYDDTIQ</sequence>
<evidence type="ECO:0000256" key="3">
    <source>
        <dbReference type="PROSITE-ProRule" id="PRU00192"/>
    </source>
</evidence>
<feature type="compositionally biased region" description="Pro residues" evidence="4">
    <location>
        <begin position="159"/>
        <end position="168"/>
    </location>
</feature>
<feature type="compositionally biased region" description="Acidic residues" evidence="4">
    <location>
        <begin position="443"/>
        <end position="452"/>
    </location>
</feature>
<comment type="caution">
    <text evidence="6">The sequence shown here is derived from an EMBL/GenBank/DDBJ whole genome shotgun (WGS) entry which is preliminary data.</text>
</comment>
<dbReference type="PROSITE" id="PS50002">
    <property type="entry name" value="SH3"/>
    <property type="match status" value="1"/>
</dbReference>
<dbReference type="AlphaFoldDB" id="A0ABD0YBC9"/>
<feature type="compositionally biased region" description="Basic and acidic residues" evidence="4">
    <location>
        <begin position="304"/>
        <end position="320"/>
    </location>
</feature>
<feature type="compositionally biased region" description="Acidic residues" evidence="4">
    <location>
        <begin position="271"/>
        <end position="287"/>
    </location>
</feature>
<feature type="compositionally biased region" description="Pro residues" evidence="4">
    <location>
        <begin position="411"/>
        <end position="421"/>
    </location>
</feature>
<dbReference type="Gene3D" id="2.30.30.40">
    <property type="entry name" value="SH3 Domains"/>
    <property type="match status" value="2"/>
</dbReference>
<evidence type="ECO:0000259" key="5">
    <source>
        <dbReference type="PROSITE" id="PS50002"/>
    </source>
</evidence>
<evidence type="ECO:0000256" key="2">
    <source>
        <dbReference type="ARBA" id="ARBA00022553"/>
    </source>
</evidence>
<organism evidence="6 7">
    <name type="scientific">Umbra pygmaea</name>
    <name type="common">Eastern mudminnow</name>
    <dbReference type="NCBI Taxonomy" id="75934"/>
    <lineage>
        <taxon>Eukaryota</taxon>
        <taxon>Metazoa</taxon>
        <taxon>Chordata</taxon>
        <taxon>Craniata</taxon>
        <taxon>Vertebrata</taxon>
        <taxon>Euteleostomi</taxon>
        <taxon>Actinopterygii</taxon>
        <taxon>Neopterygii</taxon>
        <taxon>Teleostei</taxon>
        <taxon>Protacanthopterygii</taxon>
        <taxon>Esociformes</taxon>
        <taxon>Umbridae</taxon>
        <taxon>Umbra</taxon>
    </lineage>
</organism>
<evidence type="ECO:0000256" key="1">
    <source>
        <dbReference type="ARBA" id="ARBA00022443"/>
    </source>
</evidence>
<dbReference type="Proteomes" id="UP001557470">
    <property type="component" value="Unassembled WGS sequence"/>
</dbReference>
<evidence type="ECO:0000313" key="7">
    <source>
        <dbReference type="Proteomes" id="UP001557470"/>
    </source>
</evidence>
<dbReference type="EMBL" id="JAGEUA010000001">
    <property type="protein sequence ID" value="KAL1023251.1"/>
    <property type="molecule type" value="Genomic_DNA"/>
</dbReference>
<keyword evidence="1 3" id="KW-0728">SH3 domain</keyword>
<evidence type="ECO:0000313" key="6">
    <source>
        <dbReference type="EMBL" id="KAL1023251.1"/>
    </source>
</evidence>
<keyword evidence="2" id="KW-0597">Phosphoprotein</keyword>
<feature type="region of interest" description="Disordered" evidence="4">
    <location>
        <begin position="16"/>
        <end position="320"/>
    </location>
</feature>
<protein>
    <recommendedName>
        <fullName evidence="5">SH3 domain-containing protein</fullName>
    </recommendedName>
</protein>
<dbReference type="InterPro" id="IPR029294">
    <property type="entry name" value="hSH3"/>
</dbReference>
<feature type="compositionally biased region" description="Polar residues" evidence="4">
    <location>
        <begin position="135"/>
        <end position="149"/>
    </location>
</feature>
<proteinExistence type="predicted"/>
<reference evidence="6 7" key="1">
    <citation type="submission" date="2024-06" db="EMBL/GenBank/DDBJ databases">
        <authorList>
            <person name="Pan Q."/>
            <person name="Wen M."/>
            <person name="Jouanno E."/>
            <person name="Zahm M."/>
            <person name="Klopp C."/>
            <person name="Cabau C."/>
            <person name="Louis A."/>
            <person name="Berthelot C."/>
            <person name="Parey E."/>
            <person name="Roest Crollius H."/>
            <person name="Montfort J."/>
            <person name="Robinson-Rechavi M."/>
            <person name="Bouchez O."/>
            <person name="Lampietro C."/>
            <person name="Lopez Roques C."/>
            <person name="Donnadieu C."/>
            <person name="Postlethwait J."/>
            <person name="Bobe J."/>
            <person name="Verreycken H."/>
            <person name="Guiguen Y."/>
        </authorList>
    </citation>
    <scope>NUCLEOTIDE SEQUENCE [LARGE SCALE GENOMIC DNA]</scope>
    <source>
        <strain evidence="6">Up_M1</strain>
        <tissue evidence="6">Testis</tissue>
    </source>
</reference>
<feature type="domain" description="SH3" evidence="5">
    <location>
        <begin position="336"/>
        <end position="397"/>
    </location>
</feature>
<dbReference type="PANTHER" id="PTHR16830">
    <property type="entry name" value="SH2 CONTAINING ADAPTOR PRAM-1 RELATED"/>
    <property type="match status" value="1"/>
</dbReference>
<dbReference type="FunFam" id="2.30.30.40:FF:000307">
    <property type="entry name" value="Predicted protein"/>
    <property type="match status" value="1"/>
</dbReference>
<name>A0ABD0YBC9_UMBPY</name>
<dbReference type="SUPFAM" id="SSF50044">
    <property type="entry name" value="SH3-domain"/>
    <property type="match status" value="2"/>
</dbReference>
<dbReference type="InterPro" id="IPR001452">
    <property type="entry name" value="SH3_domain"/>
</dbReference>
<evidence type="ECO:0000256" key="4">
    <source>
        <dbReference type="SAM" id="MobiDB-lite"/>
    </source>
</evidence>
<accession>A0ABD0YBC9</accession>
<gene>
    <name evidence="6" type="ORF">UPYG_G00038300</name>
</gene>
<keyword evidence="7" id="KW-1185">Reference proteome</keyword>